<feature type="compositionally biased region" description="Polar residues" evidence="1">
    <location>
        <begin position="41"/>
        <end position="54"/>
    </location>
</feature>
<dbReference type="Proteomes" id="UP000179769">
    <property type="component" value="Unassembled WGS sequence"/>
</dbReference>
<evidence type="ECO:0000313" key="3">
    <source>
        <dbReference type="Proteomes" id="UP000179769"/>
    </source>
</evidence>
<evidence type="ECO:0008006" key="4">
    <source>
        <dbReference type="Google" id="ProtNLM"/>
    </source>
</evidence>
<feature type="compositionally biased region" description="Polar residues" evidence="1">
    <location>
        <begin position="1"/>
        <end position="10"/>
    </location>
</feature>
<evidence type="ECO:0000313" key="2">
    <source>
        <dbReference type="EMBL" id="OHV42857.1"/>
    </source>
</evidence>
<accession>A0A1S1RA45</accession>
<dbReference type="Gene3D" id="1.20.5.1230">
    <property type="entry name" value="Apolipoprotein A-I"/>
    <property type="match status" value="1"/>
</dbReference>
<evidence type="ECO:0000256" key="1">
    <source>
        <dbReference type="SAM" id="MobiDB-lite"/>
    </source>
</evidence>
<dbReference type="OrthoDB" id="4578793at2"/>
<dbReference type="EMBL" id="MAXA01000039">
    <property type="protein sequence ID" value="OHV42857.1"/>
    <property type="molecule type" value="Genomic_DNA"/>
</dbReference>
<dbReference type="RefSeq" id="WP_071060099.1">
    <property type="nucleotide sequence ID" value="NZ_MAXA01000039.1"/>
</dbReference>
<reference evidence="3" key="1">
    <citation type="submission" date="2016-07" db="EMBL/GenBank/DDBJ databases">
        <title>Frankia sp. NRRL B-16219 Genome sequencing.</title>
        <authorList>
            <person name="Ghodhbane-Gtari F."/>
            <person name="Swanson E."/>
            <person name="Gueddou A."/>
            <person name="Louati M."/>
            <person name="Nouioui I."/>
            <person name="Hezbri K."/>
            <person name="Abebe-Akele F."/>
            <person name="Simpson S."/>
            <person name="Morris K."/>
            <person name="Thomas K."/>
            <person name="Gtari M."/>
            <person name="Tisa L.S."/>
        </authorList>
    </citation>
    <scope>NUCLEOTIDE SEQUENCE [LARGE SCALE GENOMIC DNA]</scope>
    <source>
        <strain evidence="3">NRRL B-16219</strain>
    </source>
</reference>
<organism evidence="2 3">
    <name type="scientific">Parafrankia soli</name>
    <dbReference type="NCBI Taxonomy" id="2599596"/>
    <lineage>
        <taxon>Bacteria</taxon>
        <taxon>Bacillati</taxon>
        <taxon>Actinomycetota</taxon>
        <taxon>Actinomycetes</taxon>
        <taxon>Frankiales</taxon>
        <taxon>Frankiaceae</taxon>
        <taxon>Parafrankia</taxon>
    </lineage>
</organism>
<proteinExistence type="predicted"/>
<protein>
    <recommendedName>
        <fullName evidence="4">DUF3618 domain-containing protein</fullName>
    </recommendedName>
</protein>
<feature type="compositionally biased region" description="Polar residues" evidence="1">
    <location>
        <begin position="147"/>
        <end position="158"/>
    </location>
</feature>
<feature type="compositionally biased region" description="Basic and acidic residues" evidence="1">
    <location>
        <begin position="12"/>
        <end position="40"/>
    </location>
</feature>
<sequence length="224" mass="23439">MADETGTQASRVVDETQRQVRDVADEAKRQARDLVGETRDQVTQQASEQQQRVASNVRELADGLSRMAEQAPAEAGLAGDLARMASERLRAVGQHLENRQPADLLEDVRSFARAHPGVFLAGALVGGFVTGRLVRGATSRTPARPSVQPTSPPETFSAATAPEGRYYSSAADPAGDAVAGDERNGRVPGSAEPLPVATGAGVDAPPSAVYTPDRGARIGSDTGR</sequence>
<keyword evidence="3" id="KW-1185">Reference proteome</keyword>
<comment type="caution">
    <text evidence="2">The sequence shown here is derived from an EMBL/GenBank/DDBJ whole genome shotgun (WGS) entry which is preliminary data.</text>
</comment>
<name>A0A1S1RA45_9ACTN</name>
<dbReference type="AlphaFoldDB" id="A0A1S1RA45"/>
<gene>
    <name evidence="2" type="ORF">BBK14_31640</name>
</gene>
<dbReference type="SUPFAM" id="SSF58113">
    <property type="entry name" value="Apolipoprotein A-I"/>
    <property type="match status" value="1"/>
</dbReference>
<feature type="region of interest" description="Disordered" evidence="1">
    <location>
        <begin position="1"/>
        <end position="54"/>
    </location>
</feature>
<feature type="region of interest" description="Disordered" evidence="1">
    <location>
        <begin position="137"/>
        <end position="224"/>
    </location>
</feature>